<evidence type="ECO:0000259" key="2">
    <source>
        <dbReference type="Pfam" id="PF12728"/>
    </source>
</evidence>
<dbReference type="EMBL" id="CP018221">
    <property type="protein sequence ID" value="API57913.1"/>
    <property type="molecule type" value="Genomic_DNA"/>
</dbReference>
<dbReference type="GO" id="GO:0003677">
    <property type="term" value="F:DNA binding"/>
    <property type="evidence" value="ECO:0007669"/>
    <property type="project" value="InterPro"/>
</dbReference>
<dbReference type="Proteomes" id="UP000182063">
    <property type="component" value="Chromosome"/>
</dbReference>
<proteinExistence type="predicted"/>
<dbReference type="OrthoDB" id="7874861at2"/>
<dbReference type="STRING" id="1921510.BSL82_00185"/>
<dbReference type="KEGG" id="sphj:BSL82_00185"/>
<organism evidence="3 4">
    <name type="scientific">Tardibacter chloracetimidivorans</name>
    <dbReference type="NCBI Taxonomy" id="1921510"/>
    <lineage>
        <taxon>Bacteria</taxon>
        <taxon>Pseudomonadati</taxon>
        <taxon>Pseudomonadota</taxon>
        <taxon>Alphaproteobacteria</taxon>
        <taxon>Sphingomonadales</taxon>
        <taxon>Sphingomonadaceae</taxon>
        <taxon>Tardibacter</taxon>
    </lineage>
</organism>
<dbReference type="InterPro" id="IPR041657">
    <property type="entry name" value="HTH_17"/>
</dbReference>
<feature type="domain" description="Helix-turn-helix" evidence="2">
    <location>
        <begin position="18"/>
        <end position="65"/>
    </location>
</feature>
<accession>A0A1L3ZQM0</accession>
<keyword evidence="4" id="KW-1185">Reference proteome</keyword>
<protein>
    <recommendedName>
        <fullName evidence="2">Helix-turn-helix domain-containing protein</fullName>
    </recommendedName>
</protein>
<evidence type="ECO:0000256" key="1">
    <source>
        <dbReference type="SAM" id="MobiDB-lite"/>
    </source>
</evidence>
<dbReference type="Pfam" id="PF12728">
    <property type="entry name" value="HTH_17"/>
    <property type="match status" value="1"/>
</dbReference>
<dbReference type="InterPro" id="IPR010093">
    <property type="entry name" value="SinI_DNA-bd"/>
</dbReference>
<name>A0A1L3ZQM0_9SPHN</name>
<gene>
    <name evidence="3" type="ORF">BSL82_00185</name>
</gene>
<dbReference type="NCBIfam" id="TIGR01764">
    <property type="entry name" value="excise"/>
    <property type="match status" value="1"/>
</dbReference>
<evidence type="ECO:0000313" key="3">
    <source>
        <dbReference type="EMBL" id="API57913.1"/>
    </source>
</evidence>
<dbReference type="AlphaFoldDB" id="A0A1L3ZQM0"/>
<feature type="compositionally biased region" description="Basic residues" evidence="1">
    <location>
        <begin position="75"/>
        <end position="85"/>
    </location>
</feature>
<reference evidence="4" key="1">
    <citation type="submission" date="2016-11" db="EMBL/GenBank/DDBJ databases">
        <title>Complete Genome Sequence of alachlor-degrading Sphingomonas sp. strain JJ-A5.</title>
        <authorList>
            <person name="Lee H."/>
            <person name="Ka J.-O."/>
        </authorList>
    </citation>
    <scope>NUCLEOTIDE SEQUENCE [LARGE SCALE GENOMIC DNA]</scope>
    <source>
        <strain evidence="4">JJ-A5</strain>
    </source>
</reference>
<evidence type="ECO:0000313" key="4">
    <source>
        <dbReference type="Proteomes" id="UP000182063"/>
    </source>
</evidence>
<feature type="region of interest" description="Disordered" evidence="1">
    <location>
        <begin position="68"/>
        <end position="94"/>
    </location>
</feature>
<sequence>MTGRDPSVGLNDALTVRVPVAARVLGIGKTKLYELISAREIDIIKVGRATLIVVRSLERFVERQSVAVGAEPSQRRGRGRPRHSFARPTAGTGS</sequence>